<organism evidence="1 2">
    <name type="scientific">Paraburkholderia phymatum</name>
    <dbReference type="NCBI Taxonomy" id="148447"/>
    <lineage>
        <taxon>Bacteria</taxon>
        <taxon>Pseudomonadati</taxon>
        <taxon>Pseudomonadota</taxon>
        <taxon>Betaproteobacteria</taxon>
        <taxon>Burkholderiales</taxon>
        <taxon>Burkholderiaceae</taxon>
        <taxon>Paraburkholderia</taxon>
    </lineage>
</organism>
<keyword evidence="2" id="KW-1185">Reference proteome</keyword>
<accession>A0ACC6U9B8</accession>
<comment type="caution">
    <text evidence="1">The sequence shown here is derived from an EMBL/GenBank/DDBJ whole genome shotgun (WGS) entry which is preliminary data.</text>
</comment>
<evidence type="ECO:0000313" key="1">
    <source>
        <dbReference type="EMBL" id="MEX3936288.1"/>
    </source>
</evidence>
<dbReference type="EMBL" id="JBFRCH010000029">
    <property type="protein sequence ID" value="MEX3936288.1"/>
    <property type="molecule type" value="Genomic_DNA"/>
</dbReference>
<reference evidence="1" key="1">
    <citation type="submission" date="2024-07" db="EMBL/GenBank/DDBJ databases">
        <title>A survey of Mimosa microsymbionts across Brazilian biomes reveals a high diversity of Paraburkholderia nodulating endemic species, but also that Cupriavidus is common as a symbiont of widespread species.</title>
        <authorList>
            <person name="Rouws L."/>
            <person name="Barauna A."/>
            <person name="Beukes C."/>
            <person name="Rouws J.R.C."/>
            <person name="De Faria S.M."/>
            <person name="Gross E."/>
            <person name="Bueno Dos Reis Junior F."/>
            <person name="Simon M.F."/>
            <person name="Maluk M."/>
            <person name="Odee D.W."/>
            <person name="Kenicer G."/>
            <person name="Young J.P.W."/>
            <person name="Reis V.M."/>
            <person name="Zilli J."/>
            <person name="James E.K."/>
        </authorList>
    </citation>
    <scope>NUCLEOTIDE SEQUENCE</scope>
    <source>
        <strain evidence="1">EG181B</strain>
    </source>
</reference>
<proteinExistence type="predicted"/>
<evidence type="ECO:0000313" key="2">
    <source>
        <dbReference type="Proteomes" id="UP001558850"/>
    </source>
</evidence>
<protein>
    <submittedName>
        <fullName evidence="1">LuxR C-terminal-related transcriptional regulator</fullName>
    </submittedName>
</protein>
<name>A0ACC6U9B8_9BURK</name>
<sequence>MHVKKTVPTTSPPLFLATKVRPPRLPAGLIDRPRLVALADKAECKRLTVIKAPAGFGKTSLALMWLQRLTASGAFIGWLSLDSDDDEPARFFHHLAQALRNACSNVGASAISLTTEASLLPTQSIVSTLINELVEVDDEVYLFIDDYHAISLPTIHDAMTYFIANIPSNTHVVLCTRTDPPLPLARLRAKNDLLEVDAAALRFNFDETRSFVEHECPGGLHAASVKSLFTRTGGWAAALRISASVLTRDEGRSALHVSPLSGASRPFAAYLEDMLKRLPAEMVSFMLRTSILDRLCAPLCEAVTGLAAEQGMLDTIAACQLLLEPLDIEGHWFRYHRLMGEYLLRRLETQHRGELADLHRRACEWYAEQKQWTDAVKHAIAAGDIEHAVSLVGHCARTLVAKGDLLTLLGWQRQFPAHLMRGQVKVTLAIAWGMALAMRFDEALAMLDDIERDAGTGTDTAAEKIEKIGWECRTIRSVIAGLQDDAPRALGIAQDCLEHPLTDSWTTNVASNVVRFGHWKAGNLGALYATPWIPSPIDGDHRNVFASVYRLCLLGHAEMQQMHFVLAERYFTESIQLAERHSGPKSIAAALCTPMIAQIWYEQGRLDEAEALLVDLMPVIDLAVLLDSTFFAYRVLVRIYISRADFERAYALLDHAQALGYARRWDRMIAGVHAERTRLYLREGRITEAAACVAQLDRLMDTRAAASKPASPEIETFRAVAVASLAMAQHRTEEAVESLKSALRSVESRHNDYLALRLRTVLALVWLRANEQARAVETFRDVLNANHEIYRSILDQVPEIGQLLQASRDDALATSMTKDTIAYIDRLLDGSRALYERGATRDRESGREPLSTRERSIVELIARGQSNKEIARTLGIAPETVKTHVKNIFVKLDVDKRAQAVARAQALGLVAAG</sequence>
<gene>
    <name evidence="1" type="ORF">AB4Y32_31635</name>
</gene>
<dbReference type="Proteomes" id="UP001558850">
    <property type="component" value="Unassembled WGS sequence"/>
</dbReference>